<evidence type="ECO:0000313" key="9">
    <source>
        <dbReference type="Proteomes" id="UP001152797"/>
    </source>
</evidence>
<gene>
    <name evidence="6" type="ORF">C1SCF055_LOCUS30972</name>
</gene>
<dbReference type="InterPro" id="IPR028361">
    <property type="entry name" value="GPI_transamidase"/>
</dbReference>
<evidence type="ECO:0000256" key="3">
    <source>
        <dbReference type="ARBA" id="ARBA00022502"/>
    </source>
</evidence>
<keyword evidence="9" id="KW-1185">Reference proteome</keyword>
<proteinExistence type="inferred from homology"/>
<dbReference type="Gene3D" id="3.40.50.1460">
    <property type="match status" value="1"/>
</dbReference>
<keyword evidence="4" id="KW-0732">Signal</keyword>
<feature type="region of interest" description="Disordered" evidence="5">
    <location>
        <begin position="590"/>
        <end position="634"/>
    </location>
</feature>
<dbReference type="PANTHER" id="PTHR48067">
    <property type="entry name" value="GPI-ANCHOR TRANSAMIDASE"/>
    <property type="match status" value="1"/>
</dbReference>
<dbReference type="GO" id="GO:0042765">
    <property type="term" value="C:GPI-anchor transamidase complex"/>
    <property type="evidence" value="ECO:0007669"/>
    <property type="project" value="InterPro"/>
</dbReference>
<dbReference type="GO" id="GO:0006506">
    <property type="term" value="P:GPI anchor biosynthetic process"/>
    <property type="evidence" value="ECO:0007669"/>
    <property type="project" value="UniProtKB-KW"/>
</dbReference>
<dbReference type="EMBL" id="CAMXCT010003581">
    <property type="protein sequence ID" value="CAI4005231.1"/>
    <property type="molecule type" value="Genomic_DNA"/>
</dbReference>
<evidence type="ECO:0000313" key="8">
    <source>
        <dbReference type="EMBL" id="CAL4792543.1"/>
    </source>
</evidence>
<evidence type="ECO:0000313" key="6">
    <source>
        <dbReference type="EMBL" id="CAI4005231.1"/>
    </source>
</evidence>
<feature type="non-terminal residue" evidence="6">
    <location>
        <position position="1"/>
    </location>
</feature>
<protein>
    <submittedName>
        <fullName evidence="8">GPI-anchor transamidase (GPI transamidase)</fullName>
    </submittedName>
</protein>
<dbReference type="GO" id="GO:0003923">
    <property type="term" value="F:GPI-anchor transamidase activity"/>
    <property type="evidence" value="ECO:0007669"/>
    <property type="project" value="InterPro"/>
</dbReference>
<feature type="compositionally biased region" description="Basic and acidic residues" evidence="5">
    <location>
        <begin position="590"/>
        <end position="606"/>
    </location>
</feature>
<sequence length="2567" mass="289151">SLLLAPVSHALDADLGTFERNNWAVLVETSKYWYNYRHAANTLSFYHTVKRLGIPDSQIILMMAEDVPCNSRNAKPGTVFNEKQHKLNLYGTEVEVDYRGDEVSVENFLRLLTGRHPPSTPRNKRLLTDASSNIFIFITGHSGEEFIKFQDWEELTSTDIADAFKQMQQQRRYKQIFWVSDTCQAATLQNQFYSPGVLAIGSSGKKENSYSHHIDHEIGVAVIDRFTFHALDKLERLSPSSPETVQSFTSWFNPLQLKAHPELRSDLFDRSPSSTLLTEFLAATGRLQHIVWFCGGLTPVALGRWNVVGDSDPTAYDQWEQWQDQGTYPTHQHHGQWPKSPRKKGKGKGKGKSPRRKQKHAEKADTPRQNGDEQSTILRPPPAPPASGTSWMQAAQQMPTQGAPSASAAAVPAAAIPPEYKALIDSLKRNQSKGTLPEDVQQEMKSLKVKEEKEQTKEMFQAVKSLSRARRELREAHDARSQLHSQWRIFLSLSVSQWQEFTCQFQSQEAAAMRQIGEAQSALAEAKAMFEDSKVTAVASGVGEDDVELVSEEESNRADSSAMKLQDGLRHMTTSLKDLSAAAETIVAEEQTHKKQRVEGPEEATHTHGAGQLQPFAVPGAKRPSSAGSIVPDRMASSDRRFVNDRQSAIMFHLRDNPIHAMLNWVDFGIMMHEIAYHYGMDREDVIECHEVRVKHGDYLKIKIPPPRLNTVCTADALEDSRQMTVADFWTNYYVPSSPEPSSSDEGVSPSLISSSEIRELYGRAMSDDESDHSSFMQRPVAEPAPAVTTGFVGTFQASLEANSTCVLHFDPDNALVWPLWYRNIVAVFTEHARVEHQEEGAVGYKLIDPLIPGEGLKIVVPPPGGRSDLDLVLRSQEVALLDTGPALEMDPGLSLRMEDQLPFVQELHSRWSIEARNVQGTPERFLEVTTWYLDALEVPYNDQSRPVLLGEDYYNWANDLRRVWHDLEDASAEIEFALVSPTPASSPLSSIHILLHQHIPSDGRGAVITTYDNAYRGGQPFTAAGVVSTTSRASDIVAAARRSADIAVVGVHCSVWYEGLEITGNSELGDVHGSYQAETFAANLAVKLLYDICKILKEVYDCASFVRAMEWAWFLFTNGSLKRFISMVFMSLVCKKHGLDVYFSDDMYKIIAALPRPTITDLEAHGDIVMGSGKGLPNLLRMSLLHHKSVYEFDCLLSHQDRAVAVALHRFRRLGRKVSACIRADDAAFFTSLASSVSEVLEPHQIRDFWKVIRRSLPKFKQRRLGQDPNRLEILQHQWVPYFQQLECGEECSAEELVLECHHRQMAMPIAQPEFQCSELPSLIEFEDALRATQADRATGLDPLPSRLFSQQVVALAKLYFPLMLKICLWQHEPISAKGGVMAVLYKRGSGLAASDYRGIMLLPTVAKRIHSLLRKRLMFLLARQKPQGQLGGFPRMEVPYGSQLLRTFGHVMDAMGISSAILFVDLSDAFHKLVRELVSGVHVPQDVEAVLEQLLHEGIPVEDLMDLLQLPNLLQRLGAPPFLQQLIQDLHTHTWMQVSGSDKPIITRKGTRPGSPLADCIFHILMADVTGEINQVLHENVEFRDILARADVHVESIVWADDIALPIAAETASGLVAAIEQTFLQVHAIFQRRGFTFNMQKGKTSVVATFKGVGAPAMRARYQLIDQPGLWIQMQTERVFVHFMSCYKHLGTMFCSDHALAQEIAMRIGTAKSAFAQVAKPILCNRHIPEHTRVRLFRSLIESRLFFGLGSWNTPPARQMAKLQAVLLSMLRKLFRMSAEEIATTTANAIFQRACICSPRARLAMDRLLYAQRLWECGPEMLLHALHREEAFTRDSWLQGLKHDLQWLCGLEVVGVPALQKLLQVEDPSNFDLTELFDFWQSGSSAWKACVKRAWKRFHRQESMMEEIHQMHKTFFKTLKLAGATFEPDPFGVMTASEHAHVCPCGRAFTTAQGLACHRRKQHGEYTQERLMIAGETCPECLKYFWTKQRLFQHLSYVSRVTKVNKCFQALKRRGFNIEPAVGNYHKFPSGVKGLARVETLQAHGPCQPLIDITDHQRADTAAEIANIDAELDIDVVPFDSEAAREKVRAYLTKTTLDWFATFCQQGFDEDLAAELPDRWLACLFQFEDGFDCWIEAEILHWGQHDLGDITDSLRDGAAEHLIEDAFTEMAAELPRQQLLYRRAHLVAKQKRFEEEKAEPFPHRPVKYGSANSRERFLTAAQVPNLFEGQVSFLQHIRQMKWLDLPHEKAVPFLLQPSATKLFVIAHLFSGRRRTGDVHERLHFWAERLGLHILVLSLDTANSIEYGNLHHHSVTWGKLLQLYQGGHISATLTGSPCETWSAARHHTPNLTEDGPPPTHRLPRPLRDANRLLGRQGLTPREQRQLQQGTLFFMQSLITMAWTLVTGAIYLSEHPAIPILEEAASVWKTPWVQLLCAHPEVMLHTVGQWRWGCTVAKPTGLLAIRLPQFRSSMYSRQDPHARYPAEQAIGVGEDGRFRTSAHKEYPELFCNALAGTIMDEIGRRMAAGRCCGCSELNSEVLAWLREASAECAKVRTTSWLPDYQGG</sequence>
<feature type="region of interest" description="Disordered" evidence="5">
    <location>
        <begin position="326"/>
        <end position="410"/>
    </location>
</feature>
<comment type="similarity">
    <text evidence="2">Belongs to the peptidase C13 family.</text>
</comment>
<feature type="compositionally biased region" description="Polar residues" evidence="5">
    <location>
        <begin position="387"/>
        <end position="402"/>
    </location>
</feature>
<reference evidence="6" key="1">
    <citation type="submission" date="2022-10" db="EMBL/GenBank/DDBJ databases">
        <authorList>
            <person name="Chen Y."/>
            <person name="Dougan E. K."/>
            <person name="Chan C."/>
            <person name="Rhodes N."/>
            <person name="Thang M."/>
        </authorList>
    </citation>
    <scope>NUCLEOTIDE SEQUENCE</scope>
</reference>
<evidence type="ECO:0000256" key="1">
    <source>
        <dbReference type="ARBA" id="ARBA00004687"/>
    </source>
</evidence>
<dbReference type="GO" id="GO:0006508">
    <property type="term" value="P:proteolysis"/>
    <property type="evidence" value="ECO:0007669"/>
    <property type="project" value="InterPro"/>
</dbReference>
<dbReference type="EMBL" id="CAMXCT030003581">
    <property type="protein sequence ID" value="CAL4792543.1"/>
    <property type="molecule type" value="Genomic_DNA"/>
</dbReference>
<comment type="caution">
    <text evidence="6">The sequence shown here is derived from an EMBL/GenBank/DDBJ whole genome shotgun (WGS) entry which is preliminary data.</text>
</comment>
<dbReference type="InterPro" id="IPR001096">
    <property type="entry name" value="Peptidase_C13"/>
</dbReference>
<feature type="compositionally biased region" description="Polar residues" evidence="5">
    <location>
        <begin position="367"/>
        <end position="377"/>
    </location>
</feature>
<dbReference type="Pfam" id="PF01650">
    <property type="entry name" value="Peptidase_C13"/>
    <property type="match status" value="1"/>
</dbReference>
<evidence type="ECO:0000256" key="4">
    <source>
        <dbReference type="ARBA" id="ARBA00022729"/>
    </source>
</evidence>
<dbReference type="PANTHER" id="PTHR48067:SF1">
    <property type="entry name" value="GPI-ANCHOR TRANSAMIDASE"/>
    <property type="match status" value="1"/>
</dbReference>
<dbReference type="OrthoDB" id="192611at2759"/>
<dbReference type="Proteomes" id="UP001152797">
    <property type="component" value="Unassembled WGS sequence"/>
</dbReference>
<feature type="compositionally biased region" description="Basic residues" evidence="5">
    <location>
        <begin position="331"/>
        <end position="360"/>
    </location>
</feature>
<dbReference type="EMBL" id="CAMXCT020003581">
    <property type="protein sequence ID" value="CAL1158606.1"/>
    <property type="molecule type" value="Genomic_DNA"/>
</dbReference>
<accession>A0A9P1GC00</accession>
<reference evidence="7" key="2">
    <citation type="submission" date="2024-04" db="EMBL/GenBank/DDBJ databases">
        <authorList>
            <person name="Chen Y."/>
            <person name="Shah S."/>
            <person name="Dougan E. K."/>
            <person name="Thang M."/>
            <person name="Chan C."/>
        </authorList>
    </citation>
    <scope>NUCLEOTIDE SEQUENCE [LARGE SCALE GENOMIC DNA]</scope>
</reference>
<dbReference type="GO" id="GO:0016255">
    <property type="term" value="P:attachment of GPI anchor to protein"/>
    <property type="evidence" value="ECO:0007669"/>
    <property type="project" value="InterPro"/>
</dbReference>
<dbReference type="FunFam" id="3.40.50.1460:FF:000021">
    <property type="entry name" value="GPI-anchor transamidase"/>
    <property type="match status" value="1"/>
</dbReference>
<name>A0A9P1GC00_9DINO</name>
<keyword evidence="3" id="KW-0337">GPI-anchor biosynthesis</keyword>
<organism evidence="6">
    <name type="scientific">Cladocopium goreaui</name>
    <dbReference type="NCBI Taxonomy" id="2562237"/>
    <lineage>
        <taxon>Eukaryota</taxon>
        <taxon>Sar</taxon>
        <taxon>Alveolata</taxon>
        <taxon>Dinophyceae</taxon>
        <taxon>Suessiales</taxon>
        <taxon>Symbiodiniaceae</taxon>
        <taxon>Cladocopium</taxon>
    </lineage>
</organism>
<evidence type="ECO:0000256" key="2">
    <source>
        <dbReference type="ARBA" id="ARBA00009941"/>
    </source>
</evidence>
<comment type="pathway">
    <text evidence="1">Glycolipid biosynthesis; glycosylphosphatidylinositol-anchor biosynthesis.</text>
</comment>
<dbReference type="PRINTS" id="PR00776">
    <property type="entry name" value="HEMOGLOBNASE"/>
</dbReference>
<evidence type="ECO:0000313" key="7">
    <source>
        <dbReference type="EMBL" id="CAL1158606.1"/>
    </source>
</evidence>
<evidence type="ECO:0000256" key="5">
    <source>
        <dbReference type="SAM" id="MobiDB-lite"/>
    </source>
</evidence>